<proteinExistence type="predicted"/>
<evidence type="ECO:0000256" key="1">
    <source>
        <dbReference type="SAM" id="MobiDB-lite"/>
    </source>
</evidence>
<gene>
    <name evidence="2" type="ORF">ENJ96_07255</name>
</gene>
<dbReference type="InterPro" id="IPR011989">
    <property type="entry name" value="ARM-like"/>
</dbReference>
<dbReference type="Proteomes" id="UP000886101">
    <property type="component" value="Unassembled WGS sequence"/>
</dbReference>
<dbReference type="InterPro" id="IPR054701">
    <property type="entry name" value="DVU0298-like"/>
</dbReference>
<dbReference type="Gene3D" id="1.25.10.10">
    <property type="entry name" value="Leucine-rich Repeat Variant"/>
    <property type="match status" value="1"/>
</dbReference>
<reference evidence="2" key="1">
    <citation type="journal article" date="2020" name="mSystems">
        <title>Genome- and Community-Level Interaction Insights into Carbon Utilization and Element Cycling Functions of Hydrothermarchaeota in Hydrothermal Sediment.</title>
        <authorList>
            <person name="Zhou Z."/>
            <person name="Liu Y."/>
            <person name="Xu W."/>
            <person name="Pan J."/>
            <person name="Luo Z.H."/>
            <person name="Li M."/>
        </authorList>
    </citation>
    <scope>NUCLEOTIDE SEQUENCE [LARGE SCALE GENOMIC DNA]</scope>
    <source>
        <strain evidence="2">HyVt-533</strain>
    </source>
</reference>
<feature type="region of interest" description="Disordered" evidence="1">
    <location>
        <begin position="127"/>
        <end position="148"/>
    </location>
</feature>
<comment type="caution">
    <text evidence="2">The sequence shown here is derived from an EMBL/GenBank/DDBJ whole genome shotgun (WGS) entry which is preliminary data.</text>
</comment>
<name>A0A7V5U2Y2_9BACT</name>
<dbReference type="InterPro" id="IPR004155">
    <property type="entry name" value="PBS_lyase_HEAT"/>
</dbReference>
<organism evidence="2">
    <name type="scientific">Thermodesulfatator atlanticus</name>
    <dbReference type="NCBI Taxonomy" id="501497"/>
    <lineage>
        <taxon>Bacteria</taxon>
        <taxon>Pseudomonadati</taxon>
        <taxon>Thermodesulfobacteriota</taxon>
        <taxon>Thermodesulfobacteria</taxon>
        <taxon>Thermodesulfobacteriales</taxon>
        <taxon>Thermodesulfatatoraceae</taxon>
        <taxon>Thermodesulfatator</taxon>
    </lineage>
</organism>
<dbReference type="SMART" id="SM00567">
    <property type="entry name" value="EZ_HEAT"/>
    <property type="match status" value="2"/>
</dbReference>
<evidence type="ECO:0000313" key="2">
    <source>
        <dbReference type="EMBL" id="HHI97635.1"/>
    </source>
</evidence>
<dbReference type="EMBL" id="DROK01000211">
    <property type="protein sequence ID" value="HHI97635.1"/>
    <property type="molecule type" value="Genomic_DNA"/>
</dbReference>
<dbReference type="AlphaFoldDB" id="A0A7V5U2Y2"/>
<dbReference type="NCBIfam" id="NF045662">
    <property type="entry name" value="DVU0298_fam"/>
    <property type="match status" value="1"/>
</dbReference>
<protein>
    <submittedName>
        <fullName evidence="2">HEAT repeat domain-containing protein</fullName>
    </submittedName>
</protein>
<sequence>MQKAKPATCPFCGRLIAPPENLGFQFADFDAGFCECGAVYVSDVTGHNQGAAFMEALILACGGNWELAWELTPEEDYQEYVVEHYDQKSHQIIQETGERSPYRGVLYFLRLADELQGLSAEKIAKLKAERGRQPEGPPPGFTPKRFSRPEAERLLREGKTEELVLHCRYQPLNLRTYQKLLYHADPELRWQAVLLLGRAASEVLKSRPEMIADLVKRLIYASADSAASAWGALETVGEIIRAHPERFGLFVKNLFAFLKYPEYRPAALWALARIGEKEAALIRREPALMLLRFLEDEDPQTRAMAVYACGLIGLKEALPGLEKLRTDPTPVTFFDPENQKLKEVTIASLAQEAISKLS</sequence>
<dbReference type="SUPFAM" id="SSF48371">
    <property type="entry name" value="ARM repeat"/>
    <property type="match status" value="1"/>
</dbReference>
<dbReference type="Pfam" id="PF13646">
    <property type="entry name" value="HEAT_2"/>
    <property type="match status" value="1"/>
</dbReference>
<dbReference type="InterPro" id="IPR016024">
    <property type="entry name" value="ARM-type_fold"/>
</dbReference>
<accession>A0A7V5U2Y2</accession>